<dbReference type="Proteomes" id="UP000288216">
    <property type="component" value="Unassembled WGS sequence"/>
</dbReference>
<dbReference type="EMBL" id="BFAA01007178">
    <property type="protein sequence ID" value="GCB68048.1"/>
    <property type="molecule type" value="Genomic_DNA"/>
</dbReference>
<accession>A0A401P4L3</accession>
<gene>
    <name evidence="1" type="ORF">scyTo_0013772</name>
</gene>
<proteinExistence type="predicted"/>
<name>A0A401P4L3_SCYTO</name>
<sequence length="49" mass="5603">GTCKYCNNSEECTIYSYCFAVNLINETVWQLISKIQSILLAGKKALLWK</sequence>
<comment type="caution">
    <text evidence="1">The sequence shown here is derived from an EMBL/GenBank/DDBJ whole genome shotgun (WGS) entry which is preliminary data.</text>
</comment>
<dbReference type="AlphaFoldDB" id="A0A401P4L3"/>
<keyword evidence="2" id="KW-1185">Reference proteome</keyword>
<reference evidence="1 2" key="1">
    <citation type="journal article" date="2018" name="Nat. Ecol. Evol.">
        <title>Shark genomes provide insights into elasmobranch evolution and the origin of vertebrates.</title>
        <authorList>
            <person name="Hara Y"/>
            <person name="Yamaguchi K"/>
            <person name="Onimaru K"/>
            <person name="Kadota M"/>
            <person name="Koyanagi M"/>
            <person name="Keeley SD"/>
            <person name="Tatsumi K"/>
            <person name="Tanaka K"/>
            <person name="Motone F"/>
            <person name="Kageyama Y"/>
            <person name="Nozu R"/>
            <person name="Adachi N"/>
            <person name="Nishimura O"/>
            <person name="Nakagawa R"/>
            <person name="Tanegashima C"/>
            <person name="Kiyatake I"/>
            <person name="Matsumoto R"/>
            <person name="Murakumo K"/>
            <person name="Nishida K"/>
            <person name="Terakita A"/>
            <person name="Kuratani S"/>
            <person name="Sato K"/>
            <person name="Hyodo S Kuraku.S."/>
        </authorList>
    </citation>
    <scope>NUCLEOTIDE SEQUENCE [LARGE SCALE GENOMIC DNA]</scope>
</reference>
<feature type="non-terminal residue" evidence="1">
    <location>
        <position position="1"/>
    </location>
</feature>
<evidence type="ECO:0000313" key="1">
    <source>
        <dbReference type="EMBL" id="GCB68048.1"/>
    </source>
</evidence>
<organism evidence="1 2">
    <name type="scientific">Scyliorhinus torazame</name>
    <name type="common">Cloudy catshark</name>
    <name type="synonym">Catulus torazame</name>
    <dbReference type="NCBI Taxonomy" id="75743"/>
    <lineage>
        <taxon>Eukaryota</taxon>
        <taxon>Metazoa</taxon>
        <taxon>Chordata</taxon>
        <taxon>Craniata</taxon>
        <taxon>Vertebrata</taxon>
        <taxon>Chondrichthyes</taxon>
        <taxon>Elasmobranchii</taxon>
        <taxon>Galeomorphii</taxon>
        <taxon>Galeoidea</taxon>
        <taxon>Carcharhiniformes</taxon>
        <taxon>Scyliorhinidae</taxon>
        <taxon>Scyliorhinus</taxon>
    </lineage>
</organism>
<protein>
    <submittedName>
        <fullName evidence="1">Uncharacterized protein</fullName>
    </submittedName>
</protein>
<evidence type="ECO:0000313" key="2">
    <source>
        <dbReference type="Proteomes" id="UP000288216"/>
    </source>
</evidence>